<gene>
    <name evidence="1" type="ORF">AHMF7605_12810</name>
</gene>
<sequence>MDMKRWNNLKLELYSLTSKARKIFSRAYEDITLCIFYDVRERFKLLMVDKEENIIYEREITRAEAFRIINTRP</sequence>
<organism evidence="1 2">
    <name type="scientific">Adhaeribacter arboris</name>
    <dbReference type="NCBI Taxonomy" id="2072846"/>
    <lineage>
        <taxon>Bacteria</taxon>
        <taxon>Pseudomonadati</taxon>
        <taxon>Bacteroidota</taxon>
        <taxon>Cytophagia</taxon>
        <taxon>Cytophagales</taxon>
        <taxon>Hymenobacteraceae</taxon>
        <taxon>Adhaeribacter</taxon>
    </lineage>
</organism>
<proteinExistence type="predicted"/>
<accession>A0A2T2YFR3</accession>
<reference evidence="1 2" key="1">
    <citation type="submission" date="2018-03" db="EMBL/GenBank/DDBJ databases">
        <title>Adhaeribacter sp. HMF7605 Genome sequencing and assembly.</title>
        <authorList>
            <person name="Kang H."/>
            <person name="Kang J."/>
            <person name="Cha I."/>
            <person name="Kim H."/>
            <person name="Joh K."/>
        </authorList>
    </citation>
    <scope>NUCLEOTIDE SEQUENCE [LARGE SCALE GENOMIC DNA]</scope>
    <source>
        <strain evidence="1 2">HMF7605</strain>
    </source>
</reference>
<comment type="caution">
    <text evidence="1">The sequence shown here is derived from an EMBL/GenBank/DDBJ whole genome shotgun (WGS) entry which is preliminary data.</text>
</comment>
<keyword evidence="2" id="KW-1185">Reference proteome</keyword>
<evidence type="ECO:0000313" key="2">
    <source>
        <dbReference type="Proteomes" id="UP000240357"/>
    </source>
</evidence>
<name>A0A2T2YFR3_9BACT</name>
<dbReference type="EMBL" id="PYFT01000001">
    <property type="protein sequence ID" value="PSR54333.1"/>
    <property type="molecule type" value="Genomic_DNA"/>
</dbReference>
<evidence type="ECO:0000313" key="1">
    <source>
        <dbReference type="EMBL" id="PSR54333.1"/>
    </source>
</evidence>
<dbReference type="AlphaFoldDB" id="A0A2T2YFR3"/>
<dbReference type="Proteomes" id="UP000240357">
    <property type="component" value="Unassembled WGS sequence"/>
</dbReference>
<protein>
    <submittedName>
        <fullName evidence="1">Uncharacterized protein</fullName>
    </submittedName>
</protein>